<dbReference type="EMBL" id="JAOYFB010000037">
    <property type="protein sequence ID" value="KAK4023083.1"/>
    <property type="molecule type" value="Genomic_DNA"/>
</dbReference>
<proteinExistence type="predicted"/>
<keyword evidence="2" id="KW-1185">Reference proteome</keyword>
<protein>
    <submittedName>
        <fullName evidence="1">Uncharacterized protein</fullName>
    </submittedName>
</protein>
<gene>
    <name evidence="1" type="ORF">OUZ56_008517</name>
</gene>
<dbReference type="Proteomes" id="UP001234178">
    <property type="component" value="Unassembled WGS sequence"/>
</dbReference>
<name>A0ABR0ADK3_9CRUS</name>
<sequence>MAIGSTRHIFIPNEIPATFHMPVIVLTVLIDLQASRRQMGRPGIRERLINLTASRRLLVHGQCCSWAINGFGSIERIAPTLSTRD</sequence>
<accession>A0ABR0ADK3</accession>
<reference evidence="1 2" key="1">
    <citation type="journal article" date="2023" name="Nucleic Acids Res.">
        <title>The hologenome of Daphnia magna reveals possible DNA methylation and microbiome-mediated evolution of the host genome.</title>
        <authorList>
            <person name="Chaturvedi A."/>
            <person name="Li X."/>
            <person name="Dhandapani V."/>
            <person name="Marshall H."/>
            <person name="Kissane S."/>
            <person name="Cuenca-Cambronero M."/>
            <person name="Asole G."/>
            <person name="Calvet F."/>
            <person name="Ruiz-Romero M."/>
            <person name="Marangio P."/>
            <person name="Guigo R."/>
            <person name="Rago D."/>
            <person name="Mirbahai L."/>
            <person name="Eastwood N."/>
            <person name="Colbourne J.K."/>
            <person name="Zhou J."/>
            <person name="Mallon E."/>
            <person name="Orsini L."/>
        </authorList>
    </citation>
    <scope>NUCLEOTIDE SEQUENCE [LARGE SCALE GENOMIC DNA]</scope>
    <source>
        <strain evidence="1">LRV0_1</strain>
    </source>
</reference>
<evidence type="ECO:0000313" key="2">
    <source>
        <dbReference type="Proteomes" id="UP001234178"/>
    </source>
</evidence>
<evidence type="ECO:0000313" key="1">
    <source>
        <dbReference type="EMBL" id="KAK4023083.1"/>
    </source>
</evidence>
<comment type="caution">
    <text evidence="1">The sequence shown here is derived from an EMBL/GenBank/DDBJ whole genome shotgun (WGS) entry which is preliminary data.</text>
</comment>
<organism evidence="1 2">
    <name type="scientific">Daphnia magna</name>
    <dbReference type="NCBI Taxonomy" id="35525"/>
    <lineage>
        <taxon>Eukaryota</taxon>
        <taxon>Metazoa</taxon>
        <taxon>Ecdysozoa</taxon>
        <taxon>Arthropoda</taxon>
        <taxon>Crustacea</taxon>
        <taxon>Branchiopoda</taxon>
        <taxon>Diplostraca</taxon>
        <taxon>Cladocera</taxon>
        <taxon>Anomopoda</taxon>
        <taxon>Daphniidae</taxon>
        <taxon>Daphnia</taxon>
    </lineage>
</organism>